<sequence length="154" mass="16226">MPNPLSQTVAIALPAPNRRADLAEWGSTDIITEWPYGVVEISGRMHCSYGSDLSPTLATSIASAMLAACWHAGYRPSTECRDRIGTVVFPTPQTPSWGDRGWVYFPDGSGFTAAHHALGVRVGGDTPAPADQVWAEATSLLAASIAATSRVDAA</sequence>
<gene>
    <name evidence="1" type="ORF">GOEFS_051_00140</name>
</gene>
<evidence type="ECO:0000313" key="2">
    <source>
        <dbReference type="Proteomes" id="UP000035034"/>
    </source>
</evidence>
<dbReference type="Proteomes" id="UP000035034">
    <property type="component" value="Unassembled WGS sequence"/>
</dbReference>
<protein>
    <submittedName>
        <fullName evidence="1">Uncharacterized protein</fullName>
    </submittedName>
</protein>
<dbReference type="OrthoDB" id="10015472at2"/>
<dbReference type="EMBL" id="BAEH01000051">
    <property type="protein sequence ID" value="GAB18319.1"/>
    <property type="molecule type" value="Genomic_DNA"/>
</dbReference>
<reference evidence="1 2" key="1">
    <citation type="submission" date="2011-12" db="EMBL/GenBank/DDBJ databases">
        <title>Whole genome shotgun sequence of Gordonia effusa NBRC 100432.</title>
        <authorList>
            <person name="Yoshida I."/>
            <person name="Takarada H."/>
            <person name="Hosoyama A."/>
            <person name="Tsuchikane K."/>
            <person name="Katsumata H."/>
            <person name="Yamazaki S."/>
            <person name="Fujita N."/>
        </authorList>
    </citation>
    <scope>NUCLEOTIDE SEQUENCE [LARGE SCALE GENOMIC DNA]</scope>
    <source>
        <strain evidence="1 2">NBRC 100432</strain>
    </source>
</reference>
<dbReference type="RefSeq" id="WP_007317656.1">
    <property type="nucleotide sequence ID" value="NZ_BAEH01000051.1"/>
</dbReference>
<dbReference type="AlphaFoldDB" id="H0QZR8"/>
<organism evidence="1 2">
    <name type="scientific">Gordonia effusa NBRC 100432</name>
    <dbReference type="NCBI Taxonomy" id="1077974"/>
    <lineage>
        <taxon>Bacteria</taxon>
        <taxon>Bacillati</taxon>
        <taxon>Actinomycetota</taxon>
        <taxon>Actinomycetes</taxon>
        <taxon>Mycobacteriales</taxon>
        <taxon>Gordoniaceae</taxon>
        <taxon>Gordonia</taxon>
    </lineage>
</organism>
<evidence type="ECO:0000313" key="1">
    <source>
        <dbReference type="EMBL" id="GAB18319.1"/>
    </source>
</evidence>
<accession>H0QZR8</accession>
<dbReference type="STRING" id="1077974.GOEFS_051_00140"/>
<keyword evidence="2" id="KW-1185">Reference proteome</keyword>
<proteinExistence type="predicted"/>
<comment type="caution">
    <text evidence="1">The sequence shown here is derived from an EMBL/GenBank/DDBJ whole genome shotgun (WGS) entry which is preliminary data.</text>
</comment>
<name>H0QZR8_9ACTN</name>